<dbReference type="InterPro" id="IPR003251">
    <property type="entry name" value="Rr_diiron-bd_dom"/>
</dbReference>
<name>A0A0H1QX37_9EURY</name>
<dbReference type="RefSeq" id="WP_048185812.1">
    <property type="nucleotide sequence ID" value="NZ_JXOJ01000008.1"/>
</dbReference>
<feature type="domain" description="Rubrerythrin diiron-binding" evidence="1">
    <location>
        <begin position="9"/>
        <end position="141"/>
    </location>
</feature>
<sequence>MDTEEYRSIISNAIDREIEAYTFYRTVREKVTDENLKDLFNELAGEESQHRKTLEGFLTKEPAKLGFNTQRDYKVAQTLETPPLSADLKPLDGLVIAIRKELDAMQMYTQLASLSLDPEQMELFESLAAMERGHKARLEDIYTNMAFPEAW</sequence>
<dbReference type="EMBL" id="JXOJ01000008">
    <property type="protein sequence ID" value="KLK87349.1"/>
    <property type="molecule type" value="Genomic_DNA"/>
</dbReference>
<dbReference type="Gene3D" id="1.20.1260.10">
    <property type="match status" value="1"/>
</dbReference>
<dbReference type="InterPro" id="IPR009078">
    <property type="entry name" value="Ferritin-like_SF"/>
</dbReference>
<accession>A0A0H1QX37</accession>
<protein>
    <submittedName>
        <fullName evidence="2">Ferritin</fullName>
    </submittedName>
</protein>
<dbReference type="Proteomes" id="UP000035301">
    <property type="component" value="Unassembled WGS sequence"/>
</dbReference>
<dbReference type="Pfam" id="PF02915">
    <property type="entry name" value="Rubrerythrin"/>
    <property type="match status" value="1"/>
</dbReference>
<evidence type="ECO:0000259" key="1">
    <source>
        <dbReference type="Pfam" id="PF02915"/>
    </source>
</evidence>
<gene>
    <name evidence="2" type="ORF">SZ63_12260</name>
</gene>
<organism evidence="2 3">
    <name type="scientific">Methanoculleus sediminis</name>
    <dbReference type="NCBI Taxonomy" id="1550566"/>
    <lineage>
        <taxon>Archaea</taxon>
        <taxon>Methanobacteriati</taxon>
        <taxon>Methanobacteriota</taxon>
        <taxon>Stenosarchaea group</taxon>
        <taxon>Methanomicrobia</taxon>
        <taxon>Methanomicrobiales</taxon>
        <taxon>Methanomicrobiaceae</taxon>
        <taxon>Methanoculleus</taxon>
    </lineage>
</organism>
<dbReference type="PANTHER" id="PTHR33531:SF10">
    <property type="entry name" value="BLR7895 PROTEIN"/>
    <property type="match status" value="1"/>
</dbReference>
<dbReference type="STRING" id="1550566.SZ63_12260"/>
<dbReference type="GO" id="GO:0016491">
    <property type="term" value="F:oxidoreductase activity"/>
    <property type="evidence" value="ECO:0007669"/>
    <property type="project" value="InterPro"/>
</dbReference>
<dbReference type="SUPFAM" id="SSF47240">
    <property type="entry name" value="Ferritin-like"/>
    <property type="match status" value="1"/>
</dbReference>
<dbReference type="PATRIC" id="fig|1550566.3.peg.2679"/>
<dbReference type="PANTHER" id="PTHR33531">
    <property type="entry name" value="RUBRERYTHRIN SUBFAMILY"/>
    <property type="match status" value="1"/>
</dbReference>
<evidence type="ECO:0000313" key="3">
    <source>
        <dbReference type="Proteomes" id="UP000035301"/>
    </source>
</evidence>
<proteinExistence type="predicted"/>
<dbReference type="CDD" id="cd01045">
    <property type="entry name" value="Ferritin_like_AB"/>
    <property type="match status" value="1"/>
</dbReference>
<dbReference type="InterPro" id="IPR012347">
    <property type="entry name" value="Ferritin-like"/>
</dbReference>
<reference evidence="2 3" key="1">
    <citation type="journal article" date="2015" name="Int. J. Syst. Evol. Microbiol.">
        <title>Methanoculleus sediminis sp. nov., a methanogen from sediments near a submarine mud volcano.</title>
        <authorList>
            <person name="Chen S.C."/>
            <person name="Chen M.F."/>
            <person name="Lai M.C."/>
            <person name="Weng C.Y."/>
            <person name="Wu S.Y."/>
            <person name="Lin S."/>
            <person name="Yang T.F."/>
            <person name="Chen P.C."/>
        </authorList>
    </citation>
    <scope>NUCLEOTIDE SEQUENCE [LARGE SCALE GENOMIC DNA]</scope>
    <source>
        <strain evidence="2 3">S3Fa</strain>
    </source>
</reference>
<dbReference type="AlphaFoldDB" id="A0A0H1QX37"/>
<dbReference type="OrthoDB" id="114514at2157"/>
<keyword evidence="3" id="KW-1185">Reference proteome</keyword>
<dbReference type="GO" id="GO:0046872">
    <property type="term" value="F:metal ion binding"/>
    <property type="evidence" value="ECO:0007669"/>
    <property type="project" value="InterPro"/>
</dbReference>
<comment type="caution">
    <text evidence="2">The sequence shown here is derived from an EMBL/GenBank/DDBJ whole genome shotgun (WGS) entry which is preliminary data.</text>
</comment>
<evidence type="ECO:0000313" key="2">
    <source>
        <dbReference type="EMBL" id="KLK87349.1"/>
    </source>
</evidence>